<evidence type="ECO:0000313" key="3">
    <source>
        <dbReference type="Proteomes" id="UP000254764"/>
    </source>
</evidence>
<dbReference type="EMBL" id="UEYP01000004">
    <property type="protein sequence ID" value="SSC67649.1"/>
    <property type="molecule type" value="Genomic_DNA"/>
</dbReference>
<feature type="transmembrane region" description="Helical" evidence="1">
    <location>
        <begin position="46"/>
        <end position="68"/>
    </location>
</feature>
<keyword evidence="3" id="KW-1185">Reference proteome</keyword>
<protein>
    <submittedName>
        <fullName evidence="2">Uncharacterized protein</fullName>
    </submittedName>
</protein>
<reference evidence="3" key="1">
    <citation type="submission" date="2018-07" db="EMBL/GenBank/DDBJ databases">
        <authorList>
            <person name="Peiro R."/>
            <person name="Begona"/>
            <person name="Cbmso G."/>
            <person name="Lopez M."/>
            <person name="Gonzalez S."/>
        </authorList>
    </citation>
    <scope>NUCLEOTIDE SEQUENCE [LARGE SCALE GENOMIC DNA]</scope>
</reference>
<keyword evidence="1" id="KW-1133">Transmembrane helix</keyword>
<dbReference type="RefSeq" id="WP_147293986.1">
    <property type="nucleotide sequence ID" value="NZ_UEYP01000004.1"/>
</dbReference>
<sequence>MQWLKSAFVAGALGGMSPELARLLVRAQDGQLADWLARLVDQPGTAITFAVVVSIVIFALLGLLGGLVAHFGNEPNIGKAYILGIGAPAFILSTVGASSTPNQVTKEIKVEQVGAHLSTAPVSTRTGWLELMVSPAHAQTAPAPQGQEVPLLTLDTSAIAGDCADCRVIFKDVTGTVLASEAVTAASGSISLSVPDAAATATLEGVTNANNAQFSLEALAGPAADPSGQPLALEISKSRNYVNDLRFLLGNNAIQPFDIELKATRMEMIR</sequence>
<dbReference type="AlphaFoldDB" id="A0A376AIL0"/>
<accession>A0A376AIL0</accession>
<proteinExistence type="predicted"/>
<keyword evidence="1" id="KW-0472">Membrane</keyword>
<keyword evidence="1" id="KW-0812">Transmembrane</keyword>
<organism evidence="2 3">
    <name type="scientific">Ciceribacter selenitireducens ATCC BAA-1503</name>
    <dbReference type="NCBI Taxonomy" id="1336235"/>
    <lineage>
        <taxon>Bacteria</taxon>
        <taxon>Pseudomonadati</taxon>
        <taxon>Pseudomonadota</taxon>
        <taxon>Alphaproteobacteria</taxon>
        <taxon>Hyphomicrobiales</taxon>
        <taxon>Rhizobiaceae</taxon>
        <taxon>Ciceribacter</taxon>
    </lineage>
</organism>
<dbReference type="OrthoDB" id="8404374at2"/>
<evidence type="ECO:0000313" key="2">
    <source>
        <dbReference type="EMBL" id="SSC67649.1"/>
    </source>
</evidence>
<evidence type="ECO:0000256" key="1">
    <source>
        <dbReference type="SAM" id="Phobius"/>
    </source>
</evidence>
<name>A0A376AIL0_9HYPH</name>
<feature type="transmembrane region" description="Helical" evidence="1">
    <location>
        <begin position="80"/>
        <end position="99"/>
    </location>
</feature>
<dbReference type="Proteomes" id="UP000254764">
    <property type="component" value="Unassembled WGS sequence"/>
</dbReference>
<gene>
    <name evidence="2" type="ORF">RHIZ70_3357</name>
</gene>